<evidence type="ECO:0000256" key="14">
    <source>
        <dbReference type="ARBA" id="ARBA00047899"/>
    </source>
</evidence>
<evidence type="ECO:0000256" key="4">
    <source>
        <dbReference type="ARBA" id="ARBA00022527"/>
    </source>
</evidence>
<feature type="compositionally biased region" description="Polar residues" evidence="18">
    <location>
        <begin position="1"/>
        <end position="13"/>
    </location>
</feature>
<accession>A0A814K3Z1</accession>
<name>A0A814K3Z1_ADIRI</name>
<dbReference type="Proteomes" id="UP000663828">
    <property type="component" value="Unassembled WGS sequence"/>
</dbReference>
<evidence type="ECO:0000313" key="21">
    <source>
        <dbReference type="Proteomes" id="UP000663828"/>
    </source>
</evidence>
<evidence type="ECO:0000256" key="10">
    <source>
        <dbReference type="ARBA" id="ARBA00022843"/>
    </source>
</evidence>
<proteinExistence type="inferred from homology"/>
<evidence type="ECO:0000256" key="6">
    <source>
        <dbReference type="ARBA" id="ARBA00022679"/>
    </source>
</evidence>
<keyword evidence="4" id="KW-0723">Serine/threonine-protein kinase</keyword>
<keyword evidence="21" id="KW-1185">Reference proteome</keyword>
<feature type="region of interest" description="Disordered" evidence="18">
    <location>
        <begin position="1"/>
        <end position="89"/>
    </location>
</feature>
<evidence type="ECO:0000259" key="19">
    <source>
        <dbReference type="PROSITE" id="PS50011"/>
    </source>
</evidence>
<dbReference type="AlphaFoldDB" id="A0A814K3Z1"/>
<evidence type="ECO:0000256" key="11">
    <source>
        <dbReference type="ARBA" id="ARBA00023015"/>
    </source>
</evidence>
<keyword evidence="11" id="KW-0805">Transcription regulation</keyword>
<evidence type="ECO:0000256" key="1">
    <source>
        <dbReference type="ARBA" id="ARBA00004123"/>
    </source>
</evidence>
<dbReference type="InterPro" id="IPR050494">
    <property type="entry name" value="Ser_Thr_dual-spec_kinase"/>
</dbReference>
<dbReference type="PROSITE" id="PS50011">
    <property type="entry name" value="PROTEIN_KINASE_DOM"/>
    <property type="match status" value="1"/>
</dbReference>
<comment type="catalytic activity">
    <reaction evidence="14">
        <text>L-threonyl-[protein] + ATP = O-phospho-L-threonyl-[protein] + ADP + H(+)</text>
        <dbReference type="Rhea" id="RHEA:46608"/>
        <dbReference type="Rhea" id="RHEA-COMP:11060"/>
        <dbReference type="Rhea" id="RHEA-COMP:11605"/>
        <dbReference type="ChEBI" id="CHEBI:15378"/>
        <dbReference type="ChEBI" id="CHEBI:30013"/>
        <dbReference type="ChEBI" id="CHEBI:30616"/>
        <dbReference type="ChEBI" id="CHEBI:61977"/>
        <dbReference type="ChEBI" id="CHEBI:456216"/>
        <dbReference type="EC" id="2.7.11.1"/>
    </reaction>
</comment>
<dbReference type="Gene3D" id="3.30.200.20">
    <property type="entry name" value="Phosphorylase Kinase, domain 1"/>
    <property type="match status" value="1"/>
</dbReference>
<evidence type="ECO:0000256" key="12">
    <source>
        <dbReference type="ARBA" id="ARBA00023163"/>
    </source>
</evidence>
<comment type="subcellular location">
    <subcellularLocation>
        <location evidence="1">Nucleus</location>
    </subcellularLocation>
</comment>
<dbReference type="GO" id="GO:0004674">
    <property type="term" value="F:protein serine/threonine kinase activity"/>
    <property type="evidence" value="ECO:0007669"/>
    <property type="project" value="UniProtKB-KW"/>
</dbReference>
<evidence type="ECO:0000256" key="18">
    <source>
        <dbReference type="SAM" id="MobiDB-lite"/>
    </source>
</evidence>
<comment type="catalytic activity">
    <reaction evidence="15">
        <text>L-seryl-[protein] + ATP = O-phospho-L-seryl-[protein] + ADP + H(+)</text>
        <dbReference type="Rhea" id="RHEA:17989"/>
        <dbReference type="Rhea" id="RHEA-COMP:9863"/>
        <dbReference type="Rhea" id="RHEA-COMP:11604"/>
        <dbReference type="ChEBI" id="CHEBI:15378"/>
        <dbReference type="ChEBI" id="CHEBI:29999"/>
        <dbReference type="ChEBI" id="CHEBI:30616"/>
        <dbReference type="ChEBI" id="CHEBI:83421"/>
        <dbReference type="ChEBI" id="CHEBI:456216"/>
        <dbReference type="EC" id="2.7.11.1"/>
    </reaction>
</comment>
<reference evidence="20" key="1">
    <citation type="submission" date="2021-02" db="EMBL/GenBank/DDBJ databases">
        <authorList>
            <person name="Nowell W R."/>
        </authorList>
    </citation>
    <scope>NUCLEOTIDE SEQUENCE</scope>
</reference>
<evidence type="ECO:0000256" key="5">
    <source>
        <dbReference type="ARBA" id="ARBA00022553"/>
    </source>
</evidence>
<feature type="compositionally biased region" description="Polar residues" evidence="18">
    <location>
        <begin position="589"/>
        <end position="598"/>
    </location>
</feature>
<keyword evidence="8" id="KW-0418">Kinase</keyword>
<feature type="region of interest" description="Disordered" evidence="18">
    <location>
        <begin position="562"/>
        <end position="631"/>
    </location>
</feature>
<dbReference type="Gene3D" id="1.10.510.10">
    <property type="entry name" value="Transferase(Phosphotransferase) domain 1"/>
    <property type="match status" value="1"/>
</dbReference>
<evidence type="ECO:0000256" key="16">
    <source>
        <dbReference type="ARBA" id="ARBA00061380"/>
    </source>
</evidence>
<dbReference type="GO" id="GO:0004713">
    <property type="term" value="F:protein tyrosine kinase activity"/>
    <property type="evidence" value="ECO:0007669"/>
    <property type="project" value="TreeGrafter"/>
</dbReference>
<keyword evidence="9 17" id="KW-0067">ATP-binding</keyword>
<feature type="compositionally biased region" description="Pro residues" evidence="18">
    <location>
        <begin position="569"/>
        <end position="579"/>
    </location>
</feature>
<evidence type="ECO:0000256" key="7">
    <source>
        <dbReference type="ARBA" id="ARBA00022741"/>
    </source>
</evidence>
<dbReference type="InterPro" id="IPR000719">
    <property type="entry name" value="Prot_kinase_dom"/>
</dbReference>
<keyword evidence="6" id="KW-0808">Transferase</keyword>
<keyword evidence="5" id="KW-0597">Phosphoprotein</keyword>
<evidence type="ECO:0000256" key="13">
    <source>
        <dbReference type="ARBA" id="ARBA00023242"/>
    </source>
</evidence>
<keyword evidence="3" id="KW-1017">Isopeptide bond</keyword>
<evidence type="ECO:0000256" key="2">
    <source>
        <dbReference type="ARBA" id="ARBA00012513"/>
    </source>
</evidence>
<evidence type="ECO:0000256" key="3">
    <source>
        <dbReference type="ARBA" id="ARBA00022499"/>
    </source>
</evidence>
<keyword evidence="13" id="KW-0539">Nucleus</keyword>
<dbReference type="PANTHER" id="PTHR24058:SF17">
    <property type="entry name" value="HOMEODOMAIN INTERACTING PROTEIN KINASE, ISOFORM D"/>
    <property type="match status" value="1"/>
</dbReference>
<dbReference type="FunFam" id="3.30.200.20:FF:000022">
    <property type="entry name" value="Homeodomain-interacting protein kinase 2 isoform 1"/>
    <property type="match status" value="1"/>
</dbReference>
<evidence type="ECO:0000256" key="15">
    <source>
        <dbReference type="ARBA" id="ARBA00048679"/>
    </source>
</evidence>
<evidence type="ECO:0000256" key="17">
    <source>
        <dbReference type="PROSITE-ProRule" id="PRU10141"/>
    </source>
</evidence>
<dbReference type="PANTHER" id="PTHR24058">
    <property type="entry name" value="DUAL SPECIFICITY PROTEIN KINASE"/>
    <property type="match status" value="1"/>
</dbReference>
<keyword evidence="10" id="KW-0832">Ubl conjugation</keyword>
<evidence type="ECO:0000256" key="8">
    <source>
        <dbReference type="ARBA" id="ARBA00022777"/>
    </source>
</evidence>
<organism evidence="20 21">
    <name type="scientific">Adineta ricciae</name>
    <name type="common">Rotifer</name>
    <dbReference type="NCBI Taxonomy" id="249248"/>
    <lineage>
        <taxon>Eukaryota</taxon>
        <taxon>Metazoa</taxon>
        <taxon>Spiralia</taxon>
        <taxon>Gnathifera</taxon>
        <taxon>Rotifera</taxon>
        <taxon>Eurotatoria</taxon>
        <taxon>Bdelloidea</taxon>
        <taxon>Adinetida</taxon>
        <taxon>Adinetidae</taxon>
        <taxon>Adineta</taxon>
    </lineage>
</organism>
<comment type="caution">
    <text evidence="20">The sequence shown here is derived from an EMBL/GenBank/DDBJ whole genome shotgun (WGS) entry which is preliminary data.</text>
</comment>
<dbReference type="EMBL" id="CAJNOR010000968">
    <property type="protein sequence ID" value="CAF1047398.1"/>
    <property type="molecule type" value="Genomic_DNA"/>
</dbReference>
<dbReference type="InterPro" id="IPR017441">
    <property type="entry name" value="Protein_kinase_ATP_BS"/>
</dbReference>
<dbReference type="GO" id="GO:0005654">
    <property type="term" value="C:nucleoplasm"/>
    <property type="evidence" value="ECO:0007669"/>
    <property type="project" value="UniProtKB-ARBA"/>
</dbReference>
<gene>
    <name evidence="20" type="ORF">XAT740_LOCUS15589</name>
</gene>
<dbReference type="GO" id="GO:0005524">
    <property type="term" value="F:ATP binding"/>
    <property type="evidence" value="ECO:0007669"/>
    <property type="project" value="UniProtKB-UniRule"/>
</dbReference>
<sequence length="693" mass="80003">MYAGNDNWSYEESNNNEKKKSRVENSSIKRENNSSSTHTHVHHHHIHHHLVLDDQTPSDSNTNASTNQKKRKHCETLNSKNTTTSSTNDGDYQLVQNEILYSMTNSYEVLEYLGRGTFGQVVKCWKKGTNEVVAIKILKNHPSYARQGQIEVSILSRLGQENADQFNLVRAYEVFTHKNHTCLVFEMLEQNLYDYLKQQKFSPLPLKSIRPIIQQVCVALAKLKQLGLIHADTKPENIMLLDPRRQPFKVKLIDFGSASPVEKAIQSTYLQSRYYRAIEILLGLPFNESIDMWSLGCVMAELFLGWPLYPGSSEYDQIRYISQTQGLPSQHMLEQGQKTSKFFYFNNYQWKLKSPEQYERETGIKSKEARKFIFKNIDDIQHIHLKQDFLPNQLQAEKLDRLFFVDLLKKMIHLDQNLRITPNQALNHPFITMDHLVDYANCNNVRQSVQMMEVCKKTPNYPINHFSSPVRPPGNEILVSYPLPPAAYFIPPYQVGTPLFVPVGPTDRPFLINNPTTWSQLLIPPSFVGLFNRRLTTNDFPNQHYLPGSESFQINLNENTRNNLQQPQPVQPQPQPQPQPQQQQQQQQARSVSVITLSSDDDEEQPPRIAPPPPPGMSSQSINPNLTNRSNIKRERISIDHRVQNSLNPSLYVDRLNSDENLFNGFVSNDPRSIEMFMYGVNGQIDRNDIRLY</sequence>
<evidence type="ECO:0000313" key="20">
    <source>
        <dbReference type="EMBL" id="CAF1047398.1"/>
    </source>
</evidence>
<keyword evidence="12" id="KW-0804">Transcription</keyword>
<dbReference type="Pfam" id="PF00069">
    <property type="entry name" value="Pkinase"/>
    <property type="match status" value="1"/>
</dbReference>
<dbReference type="EC" id="2.7.11.1" evidence="2"/>
<dbReference type="GO" id="GO:0005737">
    <property type="term" value="C:cytoplasm"/>
    <property type="evidence" value="ECO:0007669"/>
    <property type="project" value="UniProtKB-ARBA"/>
</dbReference>
<dbReference type="PROSITE" id="PS00107">
    <property type="entry name" value="PROTEIN_KINASE_ATP"/>
    <property type="match status" value="1"/>
</dbReference>
<dbReference type="SUPFAM" id="SSF56112">
    <property type="entry name" value="Protein kinase-like (PK-like)"/>
    <property type="match status" value="1"/>
</dbReference>
<dbReference type="CDD" id="cd14211">
    <property type="entry name" value="STKc_HIPK"/>
    <property type="match status" value="1"/>
</dbReference>
<protein>
    <recommendedName>
        <fullName evidence="2">non-specific serine/threonine protein kinase</fullName>
        <ecNumber evidence="2">2.7.11.1</ecNumber>
    </recommendedName>
</protein>
<feature type="binding site" evidence="17">
    <location>
        <position position="136"/>
    </location>
    <ligand>
        <name>ATP</name>
        <dbReference type="ChEBI" id="CHEBI:30616"/>
    </ligand>
</feature>
<feature type="compositionally biased region" description="Low complexity" evidence="18">
    <location>
        <begin position="76"/>
        <end position="88"/>
    </location>
</feature>
<dbReference type="FunFam" id="1.10.510.10:FF:000029">
    <property type="entry name" value="Homeodomain-interacting protein kinase 2 isoform 1"/>
    <property type="match status" value="1"/>
</dbReference>
<feature type="compositionally biased region" description="Polar residues" evidence="18">
    <location>
        <begin position="55"/>
        <end position="67"/>
    </location>
</feature>
<feature type="domain" description="Protein kinase" evidence="19">
    <location>
        <begin position="107"/>
        <end position="431"/>
    </location>
</feature>
<keyword evidence="7 17" id="KW-0547">Nucleotide-binding</keyword>
<comment type="similarity">
    <text evidence="16">Belongs to the protein kinase superfamily. CMGC Ser/Thr protein kinase family. HIPK subfamily.</text>
</comment>
<evidence type="ECO:0000256" key="9">
    <source>
        <dbReference type="ARBA" id="ARBA00022840"/>
    </source>
</evidence>
<feature type="compositionally biased region" description="Polar residues" evidence="18">
    <location>
        <begin position="617"/>
        <end position="630"/>
    </location>
</feature>
<dbReference type="InterPro" id="IPR011009">
    <property type="entry name" value="Kinase-like_dom_sf"/>
</dbReference>
<feature type="compositionally biased region" description="Basic residues" evidence="18">
    <location>
        <begin position="39"/>
        <end position="49"/>
    </location>
</feature>